<proteinExistence type="predicted"/>
<evidence type="ECO:0000256" key="6">
    <source>
        <dbReference type="SAM" id="Phobius"/>
    </source>
</evidence>
<dbReference type="InterPro" id="IPR020846">
    <property type="entry name" value="MFS_dom"/>
</dbReference>
<evidence type="ECO:0000256" key="3">
    <source>
        <dbReference type="ARBA" id="ARBA00022692"/>
    </source>
</evidence>
<evidence type="ECO:0000313" key="9">
    <source>
        <dbReference type="Proteomes" id="UP000175691"/>
    </source>
</evidence>
<evidence type="ECO:0000256" key="4">
    <source>
        <dbReference type="ARBA" id="ARBA00022989"/>
    </source>
</evidence>
<keyword evidence="4 6" id="KW-1133">Transmembrane helix</keyword>
<keyword evidence="2" id="KW-0813">Transport</keyword>
<comment type="subcellular location">
    <subcellularLocation>
        <location evidence="1">Membrane</location>
        <topology evidence="1">Multi-pass membrane protein</topology>
    </subcellularLocation>
</comment>
<feature type="transmembrane region" description="Helical" evidence="6">
    <location>
        <begin position="15"/>
        <end position="41"/>
    </location>
</feature>
<dbReference type="PANTHER" id="PTHR42718">
    <property type="entry name" value="MAJOR FACILITATOR SUPERFAMILY MULTIDRUG TRANSPORTER MFSC"/>
    <property type="match status" value="1"/>
</dbReference>
<dbReference type="SUPFAM" id="SSF103473">
    <property type="entry name" value="MFS general substrate transporter"/>
    <property type="match status" value="1"/>
</dbReference>
<feature type="transmembrane region" description="Helical" evidence="6">
    <location>
        <begin position="109"/>
        <end position="131"/>
    </location>
</feature>
<evidence type="ECO:0000313" key="8">
    <source>
        <dbReference type="EMBL" id="OFC72416.1"/>
    </source>
</evidence>
<feature type="transmembrane region" description="Helical" evidence="6">
    <location>
        <begin position="238"/>
        <end position="255"/>
    </location>
</feature>
<dbReference type="InterPro" id="IPR036259">
    <property type="entry name" value="MFS_trans_sf"/>
</dbReference>
<feature type="transmembrane region" description="Helical" evidence="6">
    <location>
        <begin position="473"/>
        <end position="494"/>
    </location>
</feature>
<protein>
    <submittedName>
        <fullName evidence="8">MFS transporter</fullName>
    </submittedName>
</protein>
<evidence type="ECO:0000259" key="7">
    <source>
        <dbReference type="PROSITE" id="PS50850"/>
    </source>
</evidence>
<dbReference type="GO" id="GO:0016020">
    <property type="term" value="C:membrane"/>
    <property type="evidence" value="ECO:0007669"/>
    <property type="project" value="UniProtKB-SubCell"/>
</dbReference>
<dbReference type="Gene3D" id="1.20.1250.20">
    <property type="entry name" value="MFS general substrate transporter like domains"/>
    <property type="match status" value="2"/>
</dbReference>
<gene>
    <name evidence="8" type="ORF">BFC18_02295</name>
</gene>
<dbReference type="EMBL" id="MDHN01000004">
    <property type="protein sequence ID" value="OFC72416.1"/>
    <property type="molecule type" value="Genomic_DNA"/>
</dbReference>
<dbReference type="RefSeq" id="WP_070123330.1">
    <property type="nucleotide sequence ID" value="NZ_MDHN01000004.1"/>
</dbReference>
<name>A0A1E7ZFY6_9ALTE</name>
<feature type="transmembrane region" description="Helical" evidence="6">
    <location>
        <begin position="205"/>
        <end position="226"/>
    </location>
</feature>
<feature type="transmembrane region" description="Helical" evidence="6">
    <location>
        <begin position="340"/>
        <end position="358"/>
    </location>
</feature>
<feature type="transmembrane region" description="Helical" evidence="6">
    <location>
        <begin position="143"/>
        <end position="161"/>
    </location>
</feature>
<dbReference type="PROSITE" id="PS50850">
    <property type="entry name" value="MFS"/>
    <property type="match status" value="1"/>
</dbReference>
<keyword evidence="5 6" id="KW-0472">Membrane</keyword>
<feature type="transmembrane region" description="Helical" evidence="6">
    <location>
        <begin position="53"/>
        <end position="77"/>
    </location>
</feature>
<feature type="domain" description="Major facilitator superfamily (MFS) profile" evidence="7">
    <location>
        <begin position="18"/>
        <end position="496"/>
    </location>
</feature>
<feature type="transmembrane region" description="Helical" evidence="6">
    <location>
        <begin position="173"/>
        <end position="193"/>
    </location>
</feature>
<dbReference type="AlphaFoldDB" id="A0A1E7ZFY6"/>
<reference evidence="8 9" key="1">
    <citation type="submission" date="2016-08" db="EMBL/GenBank/DDBJ databases">
        <authorList>
            <person name="Seilhamer J.J."/>
        </authorList>
    </citation>
    <scope>NUCLEOTIDE SEQUENCE [LARGE SCALE GENOMIC DNA]</scope>
    <source>
        <strain evidence="8 9">KCTC 42603</strain>
    </source>
</reference>
<sequence>MSKAVPQGPVFDFRLAMGLLGILLAAMLSGLNSRIVGLALLDVQGAMHMSHDIASWMDTLYSAGELAAMPFASWFAITFSLRRFHIAMLAGVIVIGIFLPFIHHPCAMYAARLLQGIFSGALIPLLMMSALRFLPPPIRLHGLALYALTATFSPNVALWLTGAIISNLHDWRWIFWEVVPLGLLSAGLVYYGIPKMPPALPRLKQANWMGLVIGVSGLICLAIGIGQGSRLDWFNSPVIQAAFFAGSGLLLLFGISEWFHPAPFVRFQLLAKRNIGIGFIIFFFMLIAMTTAVGFPASILQQLHHLKVEQTASLGLIVGLPQLILGSVIAILLYQKWVDARVIFIIGLLLMATASGLASFITHEWKMQEFVLIECLYALGMPMAIVCLLFMSTSVVVPSEGPFLSGIINTLRSLGTLAGSALIGQFLSDSTRTNQLYMLDEASGWRAMPGTDVTSAVANLFTREATIIAASDIFVFFAGLFLILVPLVMCLQYIPAPVMQNTAVNKPKES</sequence>
<feature type="transmembrane region" description="Helical" evidence="6">
    <location>
        <begin position="275"/>
        <end position="300"/>
    </location>
</feature>
<organism evidence="8 9">
    <name type="scientific">Alteromonas confluentis</name>
    <dbReference type="NCBI Taxonomy" id="1656094"/>
    <lineage>
        <taxon>Bacteria</taxon>
        <taxon>Pseudomonadati</taxon>
        <taxon>Pseudomonadota</taxon>
        <taxon>Gammaproteobacteria</taxon>
        <taxon>Alteromonadales</taxon>
        <taxon>Alteromonadaceae</taxon>
        <taxon>Alteromonas/Salinimonas group</taxon>
        <taxon>Alteromonas</taxon>
    </lineage>
</organism>
<keyword evidence="3 6" id="KW-0812">Transmembrane</keyword>
<feature type="transmembrane region" description="Helical" evidence="6">
    <location>
        <begin position="370"/>
        <end position="391"/>
    </location>
</feature>
<accession>A0A1E7ZFY6</accession>
<feature type="transmembrane region" description="Helical" evidence="6">
    <location>
        <begin position="312"/>
        <end position="334"/>
    </location>
</feature>
<dbReference type="Proteomes" id="UP000175691">
    <property type="component" value="Unassembled WGS sequence"/>
</dbReference>
<feature type="transmembrane region" description="Helical" evidence="6">
    <location>
        <begin position="83"/>
        <end position="102"/>
    </location>
</feature>
<dbReference type="PANTHER" id="PTHR42718:SF9">
    <property type="entry name" value="MAJOR FACILITATOR SUPERFAMILY MULTIDRUG TRANSPORTER MFSC"/>
    <property type="match status" value="1"/>
</dbReference>
<dbReference type="Pfam" id="PF07690">
    <property type="entry name" value="MFS_1"/>
    <property type="match status" value="1"/>
</dbReference>
<keyword evidence="9" id="KW-1185">Reference proteome</keyword>
<evidence type="ECO:0000256" key="5">
    <source>
        <dbReference type="ARBA" id="ARBA00023136"/>
    </source>
</evidence>
<dbReference type="InterPro" id="IPR011701">
    <property type="entry name" value="MFS"/>
</dbReference>
<dbReference type="STRING" id="1656094.BFC18_02295"/>
<evidence type="ECO:0000256" key="2">
    <source>
        <dbReference type="ARBA" id="ARBA00022448"/>
    </source>
</evidence>
<evidence type="ECO:0000256" key="1">
    <source>
        <dbReference type="ARBA" id="ARBA00004141"/>
    </source>
</evidence>
<comment type="caution">
    <text evidence="8">The sequence shown here is derived from an EMBL/GenBank/DDBJ whole genome shotgun (WGS) entry which is preliminary data.</text>
</comment>
<dbReference type="GO" id="GO:0022857">
    <property type="term" value="F:transmembrane transporter activity"/>
    <property type="evidence" value="ECO:0007669"/>
    <property type="project" value="InterPro"/>
</dbReference>